<evidence type="ECO:0000313" key="1">
    <source>
        <dbReference type="EMBL" id="OSX60662.1"/>
    </source>
</evidence>
<evidence type="ECO:0000313" key="2">
    <source>
        <dbReference type="Proteomes" id="UP000194127"/>
    </source>
</evidence>
<dbReference type="RefSeq" id="XP_024337456.1">
    <property type="nucleotide sequence ID" value="XM_024482111.1"/>
</dbReference>
<proteinExistence type="predicted"/>
<keyword evidence="2" id="KW-1185">Reference proteome</keyword>
<name>A0A1X6MWP7_9APHY</name>
<sequence length="158" mass="17331">MIPRLGSLSTSARSAHRLNIAPPYYYVELPKTGLKLVICDKPASGAGYKNVIELMDKFAAAQLRSRKARRFTYAAAILSEIAHVSETPLEPSHMLVKLVLAEESSIPQAISAHVYLTGAVPSAAYDTASIYWNDVEEIAEHEIWAMREASELAESTRG</sequence>
<reference evidence="1 2" key="1">
    <citation type="submission" date="2017-04" db="EMBL/GenBank/DDBJ databases">
        <title>Genome Sequence of the Model Brown-Rot Fungus Postia placenta SB12.</title>
        <authorList>
            <consortium name="DOE Joint Genome Institute"/>
            <person name="Gaskell J."/>
            <person name="Kersten P."/>
            <person name="Larrondo L.F."/>
            <person name="Canessa P."/>
            <person name="Martinez D."/>
            <person name="Hibbett D."/>
            <person name="Schmoll M."/>
            <person name="Kubicek C.P."/>
            <person name="Martinez A.T."/>
            <person name="Yadav J."/>
            <person name="Master E."/>
            <person name="Magnuson J.K."/>
            <person name="James T."/>
            <person name="Yaver D."/>
            <person name="Berka R."/>
            <person name="Labutti K."/>
            <person name="Lipzen A."/>
            <person name="Aerts A."/>
            <person name="Barry K."/>
            <person name="Henrissat B."/>
            <person name="Blanchette R."/>
            <person name="Grigoriev I."/>
            <person name="Cullen D."/>
        </authorList>
    </citation>
    <scope>NUCLEOTIDE SEQUENCE [LARGE SCALE GENOMIC DNA]</scope>
    <source>
        <strain evidence="1 2">MAD-698-R-SB12</strain>
    </source>
</reference>
<protein>
    <submittedName>
        <fullName evidence="1">Uncharacterized protein</fullName>
    </submittedName>
</protein>
<dbReference type="GeneID" id="36327061"/>
<gene>
    <name evidence="1" type="ORF">POSPLADRAFT_1066811</name>
</gene>
<accession>A0A1X6MWP7</accession>
<dbReference type="AlphaFoldDB" id="A0A1X6MWP7"/>
<dbReference type="Proteomes" id="UP000194127">
    <property type="component" value="Unassembled WGS sequence"/>
</dbReference>
<dbReference type="EMBL" id="KZ110600">
    <property type="protein sequence ID" value="OSX60662.1"/>
    <property type="molecule type" value="Genomic_DNA"/>
</dbReference>
<dbReference type="OrthoDB" id="2780561at2759"/>
<organism evidence="1 2">
    <name type="scientific">Postia placenta MAD-698-R-SB12</name>
    <dbReference type="NCBI Taxonomy" id="670580"/>
    <lineage>
        <taxon>Eukaryota</taxon>
        <taxon>Fungi</taxon>
        <taxon>Dikarya</taxon>
        <taxon>Basidiomycota</taxon>
        <taxon>Agaricomycotina</taxon>
        <taxon>Agaricomycetes</taxon>
        <taxon>Polyporales</taxon>
        <taxon>Adustoporiaceae</taxon>
        <taxon>Rhodonia</taxon>
    </lineage>
</organism>